<dbReference type="Proteomes" id="UP000199608">
    <property type="component" value="Unassembled WGS sequence"/>
</dbReference>
<dbReference type="InterPro" id="IPR020845">
    <property type="entry name" value="AMP-binding_CS"/>
</dbReference>
<sequence>MSKESINQWFENSFKAFACNKAVTFFRNGEMETQLTYDQLHNDINHFSNFLSAKGLKKGDRVILLLEKSVINVVACVALLKIGAVVVPLNSGFKKNELNYLLKDSKAAMVLAGLDKKELIEEIYPCAIFLQIPTHLPYEDLEFFRSCPQSFLRPKLSQSDPGLIIYTSGTTGNPKGAVLSHGNLVCDAGNVISIWDITQKDVVCHALPLFHVHGLCFALFTALLSGSHVMMLDSFTPETVQQRLSSKDPEDTCSIFMAVPAMYTRLLDFVEGKKVEKKKNDFSHMRLWTSGSAPLLEKEFDRITRICGKNPVEREGMSETGMNFSNPLNGRKKPGSIGLPLPGVTVRIVNPETCEDVTSGEVGEIWLKSLSITKGYWEKPVETADTFQDGWFKTGDLGKKDKDGYYYLTDRIKHLIITGGENVSAKEVETVINQLEGVKEAAVVGIPDEKWGEKVVALVEKYPGVELSESKIKAVCKEQLHNLKCPKKIMFSDHIPKNTMGKVLKEKVKQFFYSY</sequence>
<dbReference type="PANTHER" id="PTHR43201">
    <property type="entry name" value="ACYL-COA SYNTHETASE"/>
    <property type="match status" value="1"/>
</dbReference>
<accession>A0A1H2JFK4</accession>
<evidence type="ECO:0000313" key="6">
    <source>
        <dbReference type="Proteomes" id="UP000199608"/>
    </source>
</evidence>
<dbReference type="InterPro" id="IPR042099">
    <property type="entry name" value="ANL_N_sf"/>
</dbReference>
<dbReference type="Pfam" id="PF13193">
    <property type="entry name" value="AMP-binding_C"/>
    <property type="match status" value="1"/>
</dbReference>
<evidence type="ECO:0000256" key="2">
    <source>
        <dbReference type="ARBA" id="ARBA00022598"/>
    </source>
</evidence>
<evidence type="ECO:0000256" key="1">
    <source>
        <dbReference type="ARBA" id="ARBA00006432"/>
    </source>
</evidence>
<dbReference type="PROSITE" id="PS00455">
    <property type="entry name" value="AMP_BINDING"/>
    <property type="match status" value="1"/>
</dbReference>
<gene>
    <name evidence="5" type="ORF">SAMN04487931_11238</name>
</gene>
<feature type="domain" description="AMP-binding enzyme C-terminal" evidence="4">
    <location>
        <begin position="427"/>
        <end position="502"/>
    </location>
</feature>
<dbReference type="Gene3D" id="3.40.50.12780">
    <property type="entry name" value="N-terminal domain of ligase-like"/>
    <property type="match status" value="1"/>
</dbReference>
<protein>
    <submittedName>
        <fullName evidence="5">Malonyl-CoA/methylmalonyl-CoA synthetase</fullName>
    </submittedName>
</protein>
<dbReference type="Gene3D" id="3.30.300.30">
    <property type="match status" value="1"/>
</dbReference>
<dbReference type="GO" id="GO:0031956">
    <property type="term" value="F:medium-chain fatty acid-CoA ligase activity"/>
    <property type="evidence" value="ECO:0007669"/>
    <property type="project" value="TreeGrafter"/>
</dbReference>
<feature type="domain" description="AMP-dependent synthetase/ligase" evidence="3">
    <location>
        <begin position="23"/>
        <end position="377"/>
    </location>
</feature>
<evidence type="ECO:0000259" key="3">
    <source>
        <dbReference type="Pfam" id="PF00501"/>
    </source>
</evidence>
<comment type="similarity">
    <text evidence="1">Belongs to the ATP-dependent AMP-binding enzyme family.</text>
</comment>
<keyword evidence="6" id="KW-1185">Reference proteome</keyword>
<organism evidence="5 6">
    <name type="scientific">Desulfobacula phenolica</name>
    <dbReference type="NCBI Taxonomy" id="90732"/>
    <lineage>
        <taxon>Bacteria</taxon>
        <taxon>Pseudomonadati</taxon>
        <taxon>Thermodesulfobacteriota</taxon>
        <taxon>Desulfobacteria</taxon>
        <taxon>Desulfobacterales</taxon>
        <taxon>Desulfobacteraceae</taxon>
        <taxon>Desulfobacula</taxon>
    </lineage>
</organism>
<dbReference type="EMBL" id="FNLL01000012">
    <property type="protein sequence ID" value="SDU55180.1"/>
    <property type="molecule type" value="Genomic_DNA"/>
</dbReference>
<evidence type="ECO:0000313" key="5">
    <source>
        <dbReference type="EMBL" id="SDU55180.1"/>
    </source>
</evidence>
<dbReference type="AlphaFoldDB" id="A0A1H2JFK4"/>
<dbReference type="Pfam" id="PF00501">
    <property type="entry name" value="AMP-binding"/>
    <property type="match status" value="1"/>
</dbReference>
<dbReference type="InterPro" id="IPR000873">
    <property type="entry name" value="AMP-dep_synth/lig_dom"/>
</dbReference>
<dbReference type="RefSeq" id="WP_092237036.1">
    <property type="nucleotide sequence ID" value="NZ_FNLL01000012.1"/>
</dbReference>
<evidence type="ECO:0000259" key="4">
    <source>
        <dbReference type="Pfam" id="PF13193"/>
    </source>
</evidence>
<dbReference type="GO" id="GO:0006631">
    <property type="term" value="P:fatty acid metabolic process"/>
    <property type="evidence" value="ECO:0007669"/>
    <property type="project" value="TreeGrafter"/>
</dbReference>
<proteinExistence type="inferred from homology"/>
<name>A0A1H2JFK4_9BACT</name>
<reference evidence="6" key="1">
    <citation type="submission" date="2016-10" db="EMBL/GenBank/DDBJ databases">
        <authorList>
            <person name="Varghese N."/>
            <person name="Submissions S."/>
        </authorList>
    </citation>
    <scope>NUCLEOTIDE SEQUENCE [LARGE SCALE GENOMIC DNA]</scope>
    <source>
        <strain evidence="6">DSM 3384</strain>
    </source>
</reference>
<dbReference type="FunFam" id="3.30.300.30:FF:000008">
    <property type="entry name" value="2,3-dihydroxybenzoate-AMP ligase"/>
    <property type="match status" value="1"/>
</dbReference>
<dbReference type="PANTHER" id="PTHR43201:SF8">
    <property type="entry name" value="ACYL-COA SYNTHETASE FAMILY MEMBER 3"/>
    <property type="match status" value="1"/>
</dbReference>
<dbReference type="InterPro" id="IPR025110">
    <property type="entry name" value="AMP-bd_C"/>
</dbReference>
<keyword evidence="2" id="KW-0436">Ligase</keyword>
<dbReference type="InterPro" id="IPR045851">
    <property type="entry name" value="AMP-bd_C_sf"/>
</dbReference>
<dbReference type="SUPFAM" id="SSF56801">
    <property type="entry name" value="Acetyl-CoA synthetase-like"/>
    <property type="match status" value="1"/>
</dbReference>